<dbReference type="CDD" id="cd01991">
    <property type="entry name" value="Asn_synthase_B_C"/>
    <property type="match status" value="1"/>
</dbReference>
<evidence type="ECO:0000256" key="4">
    <source>
        <dbReference type="ARBA" id="ARBA00022741"/>
    </source>
</evidence>
<dbReference type="Gene3D" id="3.60.20.10">
    <property type="entry name" value="Glutamine Phosphoribosylpyrophosphate, subunit 1, domain 1"/>
    <property type="match status" value="1"/>
</dbReference>
<evidence type="ECO:0000256" key="1">
    <source>
        <dbReference type="ARBA" id="ARBA00005187"/>
    </source>
</evidence>
<evidence type="ECO:0000259" key="10">
    <source>
        <dbReference type="PROSITE" id="PS51278"/>
    </source>
</evidence>
<dbReference type="GO" id="GO:0004066">
    <property type="term" value="F:asparagine synthase (glutamine-hydrolyzing) activity"/>
    <property type="evidence" value="ECO:0007669"/>
    <property type="project" value="UniProtKB-EC"/>
</dbReference>
<dbReference type="Pfam" id="PF00733">
    <property type="entry name" value="Asn_synthase"/>
    <property type="match status" value="1"/>
</dbReference>
<keyword evidence="12" id="KW-1185">Reference proteome</keyword>
<dbReference type="InterPro" id="IPR033738">
    <property type="entry name" value="AsnB_N"/>
</dbReference>
<dbReference type="GO" id="GO:0006529">
    <property type="term" value="P:asparagine biosynthetic process"/>
    <property type="evidence" value="ECO:0007669"/>
    <property type="project" value="UniProtKB-KW"/>
</dbReference>
<protein>
    <recommendedName>
        <fullName evidence="3">asparagine synthase (glutamine-hydrolyzing)</fullName>
        <ecNumber evidence="3">6.3.5.4</ecNumber>
    </recommendedName>
</protein>
<dbReference type="NCBIfam" id="TIGR01536">
    <property type="entry name" value="asn_synth_AEB"/>
    <property type="match status" value="1"/>
</dbReference>
<dbReference type="AlphaFoldDB" id="A0A917U9Z1"/>
<evidence type="ECO:0000256" key="3">
    <source>
        <dbReference type="ARBA" id="ARBA00012737"/>
    </source>
</evidence>
<dbReference type="InterPro" id="IPR017932">
    <property type="entry name" value="GATase_2_dom"/>
</dbReference>
<dbReference type="SUPFAM" id="SSF52402">
    <property type="entry name" value="Adenine nucleotide alpha hydrolases-like"/>
    <property type="match status" value="1"/>
</dbReference>
<evidence type="ECO:0000256" key="5">
    <source>
        <dbReference type="ARBA" id="ARBA00022840"/>
    </source>
</evidence>
<comment type="pathway">
    <text evidence="1">Amino-acid biosynthesis; L-asparagine biosynthesis; L-asparagine from L-aspartate (L-Gln route): step 1/1.</text>
</comment>
<dbReference type="InterPro" id="IPR001962">
    <property type="entry name" value="Asn_synthase"/>
</dbReference>
<reference evidence="11" key="1">
    <citation type="journal article" date="2014" name="Int. J. Syst. Evol. Microbiol.">
        <title>Complete genome sequence of Corynebacterium casei LMG S-19264T (=DSM 44701T), isolated from a smear-ripened cheese.</title>
        <authorList>
            <consortium name="US DOE Joint Genome Institute (JGI-PGF)"/>
            <person name="Walter F."/>
            <person name="Albersmeier A."/>
            <person name="Kalinowski J."/>
            <person name="Ruckert C."/>
        </authorList>
    </citation>
    <scope>NUCLEOTIDE SEQUENCE</scope>
    <source>
        <strain evidence="11">JCM 19831</strain>
    </source>
</reference>
<dbReference type="Gene3D" id="3.40.50.620">
    <property type="entry name" value="HUPs"/>
    <property type="match status" value="1"/>
</dbReference>
<dbReference type="SUPFAM" id="SSF56235">
    <property type="entry name" value="N-terminal nucleophile aminohydrolases (Ntn hydrolases)"/>
    <property type="match status" value="1"/>
</dbReference>
<dbReference type="InterPro" id="IPR029055">
    <property type="entry name" value="Ntn_hydrolases_N"/>
</dbReference>
<evidence type="ECO:0000313" key="11">
    <source>
        <dbReference type="EMBL" id="GGM69157.1"/>
    </source>
</evidence>
<sequence length="624" mass="68216">MFVSATGTVDVPGFAEALDRLRHRGPDETGVALDAGVAFGFQRLAIVDVAHSRQPVRYAGWTVVFNGEIYNFRQLRAQLTREHGAVFATEGEAEMLAAAFHHWGPSAVRRLRGMFAIVAWDRDTGTLHAMRDPFGIKPLYLMQTASGLFLASEKKALLPYATDGLDADALANYLTFQYVPEPATLHTAVRRLPAGHTLTYRPGEEPRIERYFRHSLRPATLPADVAIAAVRDALRDSVHAHLQGEVPVGAFLSSGVDSTAVVALAKERHPNIQTYTVGFDDARYSEIEAAAETAAALGVSLAATVVRDEDVIGALPQIVWHLDDPVADPAIVPLWFLARRAAQDVTVVLSGEGADELFAGYEIYREPGALAGVAGLPDPLRRGLRALSAALPEGVRGKSFLDRATTPLEARYYGNARIFGPAEKARLMRVPGAAHTAVTAPLYREAADLDDVATMQYVDLHTWLPGDILTKADRMTMAHSLELRVPFLDRAVYAAAATLPTSLKLGRTTKLALREAVRGIVPDTVVDRRKLGFPTPTRVWLRGMVGEWAAEVFATTDVDDLLDMTYVQALLTAHRRGAHDHSRKLWTVLMFCLWWNRRTAPPTALSGDRLARRGELGLQVGDPL</sequence>
<reference evidence="11" key="2">
    <citation type="submission" date="2020-09" db="EMBL/GenBank/DDBJ databases">
        <authorList>
            <person name="Sun Q."/>
            <person name="Ohkuma M."/>
        </authorList>
    </citation>
    <scope>NUCLEOTIDE SEQUENCE</scope>
    <source>
        <strain evidence="11">JCM 19831</strain>
    </source>
</reference>
<comment type="caution">
    <text evidence="11">The sequence shown here is derived from an EMBL/GenBank/DDBJ whole genome shotgun (WGS) entry which is preliminary data.</text>
</comment>
<evidence type="ECO:0000256" key="6">
    <source>
        <dbReference type="ARBA" id="ARBA00022888"/>
    </source>
</evidence>
<dbReference type="InterPro" id="IPR014729">
    <property type="entry name" value="Rossmann-like_a/b/a_fold"/>
</dbReference>
<dbReference type="GO" id="GO:0005829">
    <property type="term" value="C:cytosol"/>
    <property type="evidence" value="ECO:0007669"/>
    <property type="project" value="TreeGrafter"/>
</dbReference>
<comment type="similarity">
    <text evidence="2">Belongs to the asparagine synthetase family.</text>
</comment>
<name>A0A917U9Z1_9ACTN</name>
<gene>
    <name evidence="11" type="ORF">GCM10007977_083570</name>
</gene>
<evidence type="ECO:0000313" key="12">
    <source>
        <dbReference type="Proteomes" id="UP000642070"/>
    </source>
</evidence>
<evidence type="ECO:0000256" key="7">
    <source>
        <dbReference type="ARBA" id="ARBA00022962"/>
    </source>
</evidence>
<keyword evidence="4" id="KW-0547">Nucleotide-binding</keyword>
<dbReference type="Proteomes" id="UP000642070">
    <property type="component" value="Unassembled WGS sequence"/>
</dbReference>
<evidence type="ECO:0000256" key="2">
    <source>
        <dbReference type="ARBA" id="ARBA00005752"/>
    </source>
</evidence>
<keyword evidence="6" id="KW-0061">Asparagine biosynthesis</keyword>
<dbReference type="InterPro" id="IPR006426">
    <property type="entry name" value="Asn_synth_AEB"/>
</dbReference>
<keyword evidence="5" id="KW-0067">ATP-binding</keyword>
<dbReference type="GO" id="GO:0005524">
    <property type="term" value="F:ATP binding"/>
    <property type="evidence" value="ECO:0007669"/>
    <property type="project" value="UniProtKB-KW"/>
</dbReference>
<dbReference type="EC" id="6.3.5.4" evidence="3"/>
<dbReference type="PROSITE" id="PS51278">
    <property type="entry name" value="GATASE_TYPE_2"/>
    <property type="match status" value="1"/>
</dbReference>
<dbReference type="PIRSF" id="PIRSF001589">
    <property type="entry name" value="Asn_synthetase_glu-h"/>
    <property type="match status" value="1"/>
</dbReference>
<feature type="domain" description="Glutamine amidotransferase type-2" evidence="10">
    <location>
        <begin position="1"/>
        <end position="203"/>
    </location>
</feature>
<dbReference type="PANTHER" id="PTHR43284">
    <property type="entry name" value="ASPARAGINE SYNTHETASE (GLUTAMINE-HYDROLYZING)"/>
    <property type="match status" value="1"/>
</dbReference>
<organism evidence="11 12">
    <name type="scientific">Dactylosporangium sucinum</name>
    <dbReference type="NCBI Taxonomy" id="1424081"/>
    <lineage>
        <taxon>Bacteria</taxon>
        <taxon>Bacillati</taxon>
        <taxon>Actinomycetota</taxon>
        <taxon>Actinomycetes</taxon>
        <taxon>Micromonosporales</taxon>
        <taxon>Micromonosporaceae</taxon>
        <taxon>Dactylosporangium</taxon>
    </lineage>
</organism>
<dbReference type="InterPro" id="IPR051786">
    <property type="entry name" value="ASN_synthetase/amidase"/>
</dbReference>
<evidence type="ECO:0000256" key="8">
    <source>
        <dbReference type="ARBA" id="ARBA00048741"/>
    </source>
</evidence>
<evidence type="ECO:0000256" key="9">
    <source>
        <dbReference type="PIRSR" id="PIRSR001589-3"/>
    </source>
</evidence>
<comment type="catalytic activity">
    <reaction evidence="8">
        <text>L-aspartate + L-glutamine + ATP + H2O = L-asparagine + L-glutamate + AMP + diphosphate + H(+)</text>
        <dbReference type="Rhea" id="RHEA:12228"/>
        <dbReference type="ChEBI" id="CHEBI:15377"/>
        <dbReference type="ChEBI" id="CHEBI:15378"/>
        <dbReference type="ChEBI" id="CHEBI:29985"/>
        <dbReference type="ChEBI" id="CHEBI:29991"/>
        <dbReference type="ChEBI" id="CHEBI:30616"/>
        <dbReference type="ChEBI" id="CHEBI:33019"/>
        <dbReference type="ChEBI" id="CHEBI:58048"/>
        <dbReference type="ChEBI" id="CHEBI:58359"/>
        <dbReference type="ChEBI" id="CHEBI:456215"/>
        <dbReference type="EC" id="6.3.5.4"/>
    </reaction>
</comment>
<dbReference type="CDD" id="cd00712">
    <property type="entry name" value="AsnB"/>
    <property type="match status" value="1"/>
</dbReference>
<dbReference type="PANTHER" id="PTHR43284:SF1">
    <property type="entry name" value="ASPARAGINE SYNTHETASE"/>
    <property type="match status" value="1"/>
</dbReference>
<feature type="site" description="Important for beta-aspartyl-AMP intermediate formation" evidence="9">
    <location>
        <position position="352"/>
    </location>
</feature>
<keyword evidence="7" id="KW-0315">Glutamine amidotransferase</keyword>
<dbReference type="EMBL" id="BMPI01000058">
    <property type="protein sequence ID" value="GGM69157.1"/>
    <property type="molecule type" value="Genomic_DNA"/>
</dbReference>
<accession>A0A917U9Z1</accession>
<proteinExistence type="inferred from homology"/>
<keyword evidence="6" id="KW-0028">Amino-acid biosynthesis</keyword>
<dbReference type="Pfam" id="PF13537">
    <property type="entry name" value="GATase_7"/>
    <property type="match status" value="1"/>
</dbReference>